<comment type="cofactor">
    <cofactor evidence="1">
        <name>FAD</name>
        <dbReference type="ChEBI" id="CHEBI:57692"/>
    </cofactor>
</comment>
<reference evidence="7" key="1">
    <citation type="submission" date="2021-01" db="EMBL/GenBank/DDBJ databases">
        <title>Whole genome shotgun sequence of Actinoplanes tereljensis NBRC 105297.</title>
        <authorList>
            <person name="Komaki H."/>
            <person name="Tamura T."/>
        </authorList>
    </citation>
    <scope>NUCLEOTIDE SEQUENCE</scope>
    <source>
        <strain evidence="7">NBRC 105297</strain>
    </source>
</reference>
<feature type="binding site" evidence="4">
    <location>
        <position position="385"/>
    </location>
    <ligand>
        <name>substrate</name>
    </ligand>
</feature>
<proteinExistence type="inferred from homology"/>
<accession>A0A919TS35</accession>
<dbReference type="PROSITE" id="PS51318">
    <property type="entry name" value="TAT"/>
    <property type="match status" value="1"/>
</dbReference>
<dbReference type="SUPFAM" id="SSF54373">
    <property type="entry name" value="FAD-linked reductases, C-terminal domain"/>
    <property type="match status" value="1"/>
</dbReference>
<dbReference type="Proteomes" id="UP000623608">
    <property type="component" value="Unassembled WGS sequence"/>
</dbReference>
<evidence type="ECO:0000256" key="2">
    <source>
        <dbReference type="ARBA" id="ARBA00005995"/>
    </source>
</evidence>
<dbReference type="GO" id="GO:0016491">
    <property type="term" value="F:oxidoreductase activity"/>
    <property type="evidence" value="ECO:0007669"/>
    <property type="project" value="UniProtKB-KW"/>
</dbReference>
<evidence type="ECO:0000256" key="4">
    <source>
        <dbReference type="PIRSR" id="PIRSR601613-1"/>
    </source>
</evidence>
<dbReference type="RefSeq" id="WP_203801821.1">
    <property type="nucleotide sequence ID" value="NZ_BOMY01000012.1"/>
</dbReference>
<dbReference type="InterPro" id="IPR036188">
    <property type="entry name" value="FAD/NAD-bd_sf"/>
</dbReference>
<dbReference type="AlphaFoldDB" id="A0A919TS35"/>
<sequence>MSRTPMLRSLHRMSRRNLLRTSAAVGLSAAGLSVAAPARAATDATGTDIVVIGAGLAGLTAAYQLRKAGYRATIVEAADRVGGRCYTDRTSFGGQIVEHGGELIDTGHEAILGLIDELGLRTTNLIESEPAGTEPLYHFDGAPWSYADAQCDLQIVAARAAVDAEAAGFPTTYYSSTRAGRVLDAMSIDDWINSRVPGGLKSKAGQLLSTAYTIEYGADSSEQSALNLVYLFGYQESEDVSLFGPSDETFHVTGGNDLIVSKLAAKLSGQITTGTALRALARTSSGRWSLTVGSSTKITADRVVLALPFSLLREVDLTKAGFPARKLAAINTSRMGTNSKLHLQFTKRVWNQQGLTGEVFTDLGFQNTWEVTRGQSGTAGVLVNFTGGAVGANAAGLTAKSFLAQAEPTIPGLTAAWNGRSTLQYWTAYPWTKGSYSYYAPGQYTTITGVEEQAVNGCHFAGEHTSLEYQGYLNGAVETGQRAAQEIIDDLG</sequence>
<evidence type="ECO:0000259" key="6">
    <source>
        <dbReference type="Pfam" id="PF01593"/>
    </source>
</evidence>
<evidence type="ECO:0000313" key="7">
    <source>
        <dbReference type="EMBL" id="GIF18980.1"/>
    </source>
</evidence>
<dbReference type="SUPFAM" id="SSF51905">
    <property type="entry name" value="FAD/NAD(P)-binding domain"/>
    <property type="match status" value="1"/>
</dbReference>
<dbReference type="InterPro" id="IPR001613">
    <property type="entry name" value="Flavin_amine_oxidase"/>
</dbReference>
<feature type="domain" description="Amine oxidase" evidence="6">
    <location>
        <begin position="56"/>
        <end position="488"/>
    </location>
</feature>
<dbReference type="PRINTS" id="PR00757">
    <property type="entry name" value="AMINEOXDASEF"/>
</dbReference>
<evidence type="ECO:0000256" key="5">
    <source>
        <dbReference type="SAM" id="SignalP"/>
    </source>
</evidence>
<dbReference type="Pfam" id="PF01593">
    <property type="entry name" value="Amino_oxidase"/>
    <property type="match status" value="1"/>
</dbReference>
<dbReference type="Gene3D" id="3.90.660.10">
    <property type="match status" value="1"/>
</dbReference>
<feature type="chain" id="PRO_5036673433" description="Amine oxidase domain-containing protein" evidence="5">
    <location>
        <begin position="41"/>
        <end position="492"/>
    </location>
</feature>
<dbReference type="EMBL" id="BOMY01000012">
    <property type="protein sequence ID" value="GIF18980.1"/>
    <property type="molecule type" value="Genomic_DNA"/>
</dbReference>
<name>A0A919TS35_9ACTN</name>
<keyword evidence="3" id="KW-0560">Oxidoreductase</keyword>
<evidence type="ECO:0000256" key="3">
    <source>
        <dbReference type="ARBA" id="ARBA00023002"/>
    </source>
</evidence>
<dbReference type="PANTHER" id="PTHR43563:SF1">
    <property type="entry name" value="AMINE OXIDASE [FLAVIN-CONTAINING] B"/>
    <property type="match status" value="1"/>
</dbReference>
<keyword evidence="5" id="KW-0732">Signal</keyword>
<evidence type="ECO:0000313" key="8">
    <source>
        <dbReference type="Proteomes" id="UP000623608"/>
    </source>
</evidence>
<dbReference type="InterPro" id="IPR002937">
    <property type="entry name" value="Amino_oxidase"/>
</dbReference>
<dbReference type="InterPro" id="IPR050703">
    <property type="entry name" value="Flavin_MAO"/>
</dbReference>
<dbReference type="InterPro" id="IPR006311">
    <property type="entry name" value="TAT_signal"/>
</dbReference>
<feature type="signal peptide" evidence="5">
    <location>
        <begin position="1"/>
        <end position="40"/>
    </location>
</feature>
<comment type="caution">
    <text evidence="7">The sequence shown here is derived from an EMBL/GenBank/DDBJ whole genome shotgun (WGS) entry which is preliminary data.</text>
</comment>
<gene>
    <name evidence="7" type="ORF">Ate02nite_17100</name>
</gene>
<feature type="binding site" evidence="4">
    <location>
        <begin position="76"/>
        <end position="77"/>
    </location>
    <ligand>
        <name>FAD</name>
        <dbReference type="ChEBI" id="CHEBI:57692"/>
    </ligand>
</feature>
<dbReference type="Gene3D" id="3.50.50.60">
    <property type="entry name" value="FAD/NAD(P)-binding domain"/>
    <property type="match status" value="1"/>
</dbReference>
<organism evidence="7 8">
    <name type="scientific">Paractinoplanes tereljensis</name>
    <dbReference type="NCBI Taxonomy" id="571912"/>
    <lineage>
        <taxon>Bacteria</taxon>
        <taxon>Bacillati</taxon>
        <taxon>Actinomycetota</taxon>
        <taxon>Actinomycetes</taxon>
        <taxon>Micromonosporales</taxon>
        <taxon>Micromonosporaceae</taxon>
        <taxon>Paractinoplanes</taxon>
    </lineage>
</organism>
<dbReference type="Gene3D" id="1.10.405.10">
    <property type="entry name" value="Guanine Nucleotide Dissociation Inhibitor, domain 1"/>
    <property type="match status" value="1"/>
</dbReference>
<comment type="similarity">
    <text evidence="2">Belongs to the flavin monoamine oxidase family.</text>
</comment>
<keyword evidence="8" id="KW-1185">Reference proteome</keyword>
<protein>
    <recommendedName>
        <fullName evidence="6">Amine oxidase domain-containing protein</fullName>
    </recommendedName>
</protein>
<evidence type="ECO:0000256" key="1">
    <source>
        <dbReference type="ARBA" id="ARBA00001974"/>
    </source>
</evidence>
<dbReference type="PANTHER" id="PTHR43563">
    <property type="entry name" value="AMINE OXIDASE"/>
    <property type="match status" value="1"/>
</dbReference>